<dbReference type="Proteomes" id="UP000019483">
    <property type="component" value="Unassembled WGS sequence"/>
</dbReference>
<dbReference type="PROSITE" id="PS50093">
    <property type="entry name" value="PKD"/>
    <property type="match status" value="1"/>
</dbReference>
<protein>
    <submittedName>
        <fullName evidence="3">PDK repeat-containing protein</fullName>
    </submittedName>
</protein>
<evidence type="ECO:0000256" key="1">
    <source>
        <dbReference type="SAM" id="MobiDB-lite"/>
    </source>
</evidence>
<evidence type="ECO:0000259" key="2">
    <source>
        <dbReference type="PROSITE" id="PS50093"/>
    </source>
</evidence>
<dbReference type="InterPro" id="IPR013783">
    <property type="entry name" value="Ig-like_fold"/>
</dbReference>
<gene>
    <name evidence="3" type="ORF">MettiDRAFT_0620</name>
</gene>
<evidence type="ECO:0000313" key="3">
    <source>
        <dbReference type="EMBL" id="ETA67205.1"/>
    </source>
</evidence>
<dbReference type="InterPro" id="IPR035986">
    <property type="entry name" value="PKD_dom_sf"/>
</dbReference>
<dbReference type="EMBL" id="AZAJ01000001">
    <property type="protein sequence ID" value="ETA67205.1"/>
    <property type="molecule type" value="Genomic_DNA"/>
</dbReference>
<feature type="region of interest" description="Disordered" evidence="1">
    <location>
        <begin position="34"/>
        <end position="104"/>
    </location>
</feature>
<dbReference type="RefSeq" id="WP_023844341.1">
    <property type="nucleotide sequence ID" value="NZ_AZAJ01000001.1"/>
</dbReference>
<dbReference type="Pfam" id="PF26596">
    <property type="entry name" value="PEF-CTERM_ARCH"/>
    <property type="match status" value="1"/>
</dbReference>
<dbReference type="NCBIfam" id="TIGR03024">
    <property type="entry name" value="arch_PEF_CTERM"/>
    <property type="match status" value="1"/>
</dbReference>
<dbReference type="CDD" id="cd00146">
    <property type="entry name" value="PKD"/>
    <property type="match status" value="1"/>
</dbReference>
<dbReference type="Pfam" id="PF18911">
    <property type="entry name" value="PKD_4"/>
    <property type="match status" value="1"/>
</dbReference>
<dbReference type="AlphaFoldDB" id="W9DPU1"/>
<dbReference type="STRING" id="1090322.MettiDRAFT_0620"/>
<dbReference type="InterPro" id="IPR022409">
    <property type="entry name" value="PKD/Chitinase_dom"/>
</dbReference>
<keyword evidence="4" id="KW-1185">Reference proteome</keyword>
<reference evidence="3 4" key="1">
    <citation type="submission" date="2013-08" db="EMBL/GenBank/DDBJ databases">
        <authorList>
            <consortium name="DOE Joint Genome Institute"/>
            <person name="Eisen J."/>
            <person name="Huntemann M."/>
            <person name="Han J."/>
            <person name="Chen A."/>
            <person name="Kyrpides N."/>
            <person name="Mavromatis K."/>
            <person name="Markowitz V."/>
            <person name="Palaniappan K."/>
            <person name="Ivanova N."/>
            <person name="Schaumberg A."/>
            <person name="Pati A."/>
            <person name="Liolios K."/>
            <person name="Nordberg H.P."/>
            <person name="Cantor M.N."/>
            <person name="Hua S.X."/>
            <person name="Woyke T."/>
        </authorList>
    </citation>
    <scope>NUCLEOTIDE SEQUENCE [LARGE SCALE GENOMIC DNA]</scope>
    <source>
        <strain evidence="3 4">DSM 2278</strain>
    </source>
</reference>
<accession>W9DPU1</accession>
<evidence type="ECO:0000313" key="4">
    <source>
        <dbReference type="Proteomes" id="UP000019483"/>
    </source>
</evidence>
<name>W9DPU1_METTI</name>
<feature type="domain" description="PKD" evidence="2">
    <location>
        <begin position="130"/>
        <end position="172"/>
    </location>
</feature>
<dbReference type="Gene3D" id="2.60.40.10">
    <property type="entry name" value="Immunoglobulins"/>
    <property type="match status" value="1"/>
</dbReference>
<dbReference type="InterPro" id="IPR017474">
    <property type="entry name" value="PEF_CTERM_C"/>
</dbReference>
<dbReference type="SUPFAM" id="SSF49299">
    <property type="entry name" value="PKD domain"/>
    <property type="match status" value="1"/>
</dbReference>
<proteinExistence type="predicted"/>
<organism evidence="3 4">
    <name type="scientific">Methanolobus tindarius DSM 2278</name>
    <dbReference type="NCBI Taxonomy" id="1090322"/>
    <lineage>
        <taxon>Archaea</taxon>
        <taxon>Methanobacteriati</taxon>
        <taxon>Methanobacteriota</taxon>
        <taxon>Stenosarchaea group</taxon>
        <taxon>Methanomicrobia</taxon>
        <taxon>Methanosarcinales</taxon>
        <taxon>Methanosarcinaceae</taxon>
        <taxon>Methanolobus</taxon>
    </lineage>
</organism>
<sequence>MDRRLFLPVVIMFLSVLLLGGLINYQAGSAQEAPEETPAPVIGDKETVVQDSPKASVKEPVEVSSNTTKEEAPEPSATMFFGGGGGVSSPKASSTEESESPTKVVEEDDIVVADFDYEIDGLNVTFTDKSENASSWFWDFGDNTNLTTKDNSSFVHEYESANIYTVTLTASNEDEVNASREMDIDLTSKTSEEGSGEEEEEKGNNPVTQEVPEFPTIAIPMAAIIGMAFIFSRRQ</sequence>
<feature type="region of interest" description="Disordered" evidence="1">
    <location>
        <begin position="174"/>
        <end position="213"/>
    </location>
</feature>
<comment type="caution">
    <text evidence="3">The sequence shown here is derived from an EMBL/GenBank/DDBJ whole genome shotgun (WGS) entry which is preliminary data.</text>
</comment>
<dbReference type="SMART" id="SM00089">
    <property type="entry name" value="PKD"/>
    <property type="match status" value="1"/>
</dbReference>
<dbReference type="InterPro" id="IPR000601">
    <property type="entry name" value="PKD_dom"/>
</dbReference>